<dbReference type="KEGG" id="jre:109018294"/>
<evidence type="ECO:0000256" key="2">
    <source>
        <dbReference type="ARBA" id="ARBA00023015"/>
    </source>
</evidence>
<dbReference type="GO" id="GO:0003700">
    <property type="term" value="F:DNA-binding transcription factor activity"/>
    <property type="evidence" value="ECO:0000318"/>
    <property type="project" value="GO_Central"/>
</dbReference>
<comment type="subcellular location">
    <subcellularLocation>
        <location evidence="1">Nucleus</location>
    </subcellularLocation>
</comment>
<evidence type="ECO:0000256" key="1">
    <source>
        <dbReference type="ARBA" id="ARBA00004123"/>
    </source>
</evidence>
<reference evidence="7" key="1">
    <citation type="submission" date="2025-08" db="UniProtKB">
        <authorList>
            <consortium name="RefSeq"/>
        </authorList>
    </citation>
    <scope>IDENTIFICATION</scope>
    <source>
        <tissue evidence="7">Leaves</tissue>
    </source>
</reference>
<dbReference type="GeneID" id="109018294"/>
<keyword evidence="4" id="KW-0539">Nucleus</keyword>
<evidence type="ECO:0000256" key="4">
    <source>
        <dbReference type="ARBA" id="ARBA00023242"/>
    </source>
</evidence>
<dbReference type="GO" id="GO:0005634">
    <property type="term" value="C:nucleus"/>
    <property type="evidence" value="ECO:0000318"/>
    <property type="project" value="GO_Central"/>
</dbReference>
<keyword evidence="2" id="KW-0805">Transcription regulation</keyword>
<dbReference type="InterPro" id="IPR005202">
    <property type="entry name" value="TF_GRAS"/>
</dbReference>
<comment type="caution">
    <text evidence="5">Lacks conserved residue(s) required for the propagation of feature annotation.</text>
</comment>
<evidence type="ECO:0000313" key="7">
    <source>
        <dbReference type="RefSeq" id="XP_018808478.1"/>
    </source>
</evidence>
<dbReference type="Pfam" id="PF03514">
    <property type="entry name" value="GRAS"/>
    <property type="match status" value="1"/>
</dbReference>
<dbReference type="PANTHER" id="PTHR31636">
    <property type="entry name" value="OSJNBA0084A10.13 PROTEIN-RELATED"/>
    <property type="match status" value="1"/>
</dbReference>
<dbReference type="RefSeq" id="XP_018808478.1">
    <property type="nucleotide sequence ID" value="XM_018952933.1"/>
</dbReference>
<name>A0A2I4HIK6_JUGRE</name>
<comment type="similarity">
    <text evidence="5">Belongs to the GRAS family.</text>
</comment>
<keyword evidence="6" id="KW-1185">Reference proteome</keyword>
<evidence type="ECO:0000256" key="5">
    <source>
        <dbReference type="PROSITE-ProRule" id="PRU01191"/>
    </source>
</evidence>
<evidence type="ECO:0000256" key="3">
    <source>
        <dbReference type="ARBA" id="ARBA00023163"/>
    </source>
</evidence>
<dbReference type="OrthoDB" id="770224at2759"/>
<accession>A0A2I4HIK6</accession>
<gene>
    <name evidence="7" type="primary">LOC109018294</name>
</gene>
<dbReference type="GO" id="GO:0006355">
    <property type="term" value="P:regulation of DNA-templated transcription"/>
    <property type="evidence" value="ECO:0000318"/>
    <property type="project" value="GO_Central"/>
</dbReference>
<sequence length="574" mass="65584">MADTFFSFTPYLDGIQENYGPLEDFRKEEAQFKEKRDHLIDMEMGEANPNEYGFHQGEMAKKVDYFLKDKLLIQHQQPIDEFHFNALSPTTQPIQESAGLVHIPARVSETSENNTQMPHPSPLASPLKLLTNYGSGFKKLKGEKLIKVETETSGTSDKLSTVEIMKVAGARYVQFSTQMCDDYNYMAMHPFGFALSCLSDDDKRDVELAHLLLAAAEKVGYQQYERAERMLLRCEWVSSARGNPAQRVIYHFAEALRERIEKESGRVTMKGFEEKDEIVQGLTNTPTFLINYKQLPFTQVLVFTGIQTMVETIASERKVHLIDTGIRYGVHWTVLMQALADRQDYPIELLKITAVGSTDIEEIGTRLASFAKSLNLPFSFKSVILSDMKDAKEELFETEEGETIIIYAPYVLRTMIPTPDSLENLMRVMRNLNPTMMVVFESEGNHNSPSFVNRFTDALFYYSAYYESLDTCMKQYDEDRIRLETVFGDAIRNIVAEEGEERTIRSVPLDVWRAYFGRFGMVEIGISESSFKQASLVLQKFDCRSCCTIHRNGKSLVVGWKGTPIHSLSVWGFR</sequence>
<proteinExistence type="inferred from homology"/>
<dbReference type="STRING" id="51240.A0A2I4HIK6"/>
<keyword evidence="3" id="KW-0804">Transcription</keyword>
<organism evidence="6 7">
    <name type="scientific">Juglans regia</name>
    <name type="common">English walnut</name>
    <dbReference type="NCBI Taxonomy" id="51240"/>
    <lineage>
        <taxon>Eukaryota</taxon>
        <taxon>Viridiplantae</taxon>
        <taxon>Streptophyta</taxon>
        <taxon>Embryophyta</taxon>
        <taxon>Tracheophyta</taxon>
        <taxon>Spermatophyta</taxon>
        <taxon>Magnoliopsida</taxon>
        <taxon>eudicotyledons</taxon>
        <taxon>Gunneridae</taxon>
        <taxon>Pentapetalae</taxon>
        <taxon>rosids</taxon>
        <taxon>fabids</taxon>
        <taxon>Fagales</taxon>
        <taxon>Juglandaceae</taxon>
        <taxon>Juglans</taxon>
    </lineage>
</organism>
<dbReference type="AlphaFoldDB" id="A0A2I4HIK6"/>
<dbReference type="PROSITE" id="PS50985">
    <property type="entry name" value="GRAS"/>
    <property type="match status" value="1"/>
</dbReference>
<evidence type="ECO:0000313" key="6">
    <source>
        <dbReference type="Proteomes" id="UP000235220"/>
    </source>
</evidence>
<dbReference type="Proteomes" id="UP000235220">
    <property type="component" value="Chromosome 11"/>
</dbReference>
<protein>
    <submittedName>
        <fullName evidence="7">DELLA protein RGL1-like</fullName>
    </submittedName>
</protein>
<dbReference type="GO" id="GO:0043565">
    <property type="term" value="F:sequence-specific DNA binding"/>
    <property type="evidence" value="ECO:0000318"/>
    <property type="project" value="GO_Central"/>
</dbReference>
<feature type="region of interest" description="SAW" evidence="5">
    <location>
        <begin position="496"/>
        <end position="572"/>
    </location>
</feature>
<dbReference type="Gramene" id="Jr11_16110_p1">
    <property type="protein sequence ID" value="cds.Jr11_16110_p1"/>
    <property type="gene ID" value="Jr11_16110"/>
</dbReference>
<feature type="region of interest" description="Leucine repeat II (LRII)" evidence="5">
    <location>
        <begin position="362"/>
        <end position="394"/>
    </location>
</feature>